<dbReference type="Proteomes" id="UP001154282">
    <property type="component" value="Unassembled WGS sequence"/>
</dbReference>
<comment type="caution">
    <text evidence="1">The sequence shown here is derived from an EMBL/GenBank/DDBJ whole genome shotgun (WGS) entry which is preliminary data.</text>
</comment>
<evidence type="ECO:0000313" key="2">
    <source>
        <dbReference type="Proteomes" id="UP001154282"/>
    </source>
</evidence>
<gene>
    <name evidence="1" type="ORF">LITE_LOCUS8522</name>
</gene>
<evidence type="ECO:0000313" key="1">
    <source>
        <dbReference type="EMBL" id="CAI0394918.1"/>
    </source>
</evidence>
<protein>
    <submittedName>
        <fullName evidence="1">Uncharacterized protein</fullName>
    </submittedName>
</protein>
<sequence length="132" mass="15024">MAHIWAGSLDHKLMSPYQNSPKSASFRLPWLCFDSFDVAMKHLIYGTVISLSFSGSFQPEKIGDNEQEPYSADGVPRYLHQHIDDIESTFIGLWNGDEQKSWESKHEVGIHELLDLRKYAIVTGDGRSLRKA</sequence>
<dbReference type="AlphaFoldDB" id="A0AAV0ICZ2"/>
<dbReference type="EMBL" id="CAMGYJ010000003">
    <property type="protein sequence ID" value="CAI0394918.1"/>
    <property type="molecule type" value="Genomic_DNA"/>
</dbReference>
<name>A0AAV0ICZ2_9ROSI</name>
<organism evidence="1 2">
    <name type="scientific">Linum tenue</name>
    <dbReference type="NCBI Taxonomy" id="586396"/>
    <lineage>
        <taxon>Eukaryota</taxon>
        <taxon>Viridiplantae</taxon>
        <taxon>Streptophyta</taxon>
        <taxon>Embryophyta</taxon>
        <taxon>Tracheophyta</taxon>
        <taxon>Spermatophyta</taxon>
        <taxon>Magnoliopsida</taxon>
        <taxon>eudicotyledons</taxon>
        <taxon>Gunneridae</taxon>
        <taxon>Pentapetalae</taxon>
        <taxon>rosids</taxon>
        <taxon>fabids</taxon>
        <taxon>Malpighiales</taxon>
        <taxon>Linaceae</taxon>
        <taxon>Linum</taxon>
    </lineage>
</organism>
<accession>A0AAV0ICZ2</accession>
<proteinExistence type="predicted"/>
<keyword evidence="2" id="KW-1185">Reference proteome</keyword>
<reference evidence="1" key="1">
    <citation type="submission" date="2022-08" db="EMBL/GenBank/DDBJ databases">
        <authorList>
            <person name="Gutierrez-Valencia J."/>
        </authorList>
    </citation>
    <scope>NUCLEOTIDE SEQUENCE</scope>
</reference>